<comment type="caution">
    <text evidence="1">The sequence shown here is derived from an EMBL/GenBank/DDBJ whole genome shotgun (WGS) entry which is preliminary data.</text>
</comment>
<sequence>MWDGWVRCAKWSHLCSRGPFACRLQGLVFTAPHLYGVSIYTKKNPRFQRPRPHHRTYQGCAWNQLSRQIPSRNGLVLQLGSALKSIFESVTHLWLLFLVHQHKSNRVEGNFRYATLNFDSFTSHPYHTSLIPRPL</sequence>
<accession>A0ACC2LMU2</accession>
<reference evidence="1 2" key="1">
    <citation type="journal article" date="2022" name="Hortic Res">
        <title>A haplotype resolved chromosomal level avocado genome allows analysis of novel avocado genes.</title>
        <authorList>
            <person name="Nath O."/>
            <person name="Fletcher S.J."/>
            <person name="Hayward A."/>
            <person name="Shaw L.M."/>
            <person name="Masouleh A.K."/>
            <person name="Furtado A."/>
            <person name="Henry R.J."/>
            <person name="Mitter N."/>
        </authorList>
    </citation>
    <scope>NUCLEOTIDE SEQUENCE [LARGE SCALE GENOMIC DNA]</scope>
    <source>
        <strain evidence="2">cv. Hass</strain>
    </source>
</reference>
<dbReference type="Proteomes" id="UP001234297">
    <property type="component" value="Chromosome 3"/>
</dbReference>
<proteinExistence type="predicted"/>
<dbReference type="EMBL" id="CM056811">
    <property type="protein sequence ID" value="KAJ8634690.1"/>
    <property type="molecule type" value="Genomic_DNA"/>
</dbReference>
<gene>
    <name evidence="1" type="ORF">MRB53_008957</name>
</gene>
<organism evidence="1 2">
    <name type="scientific">Persea americana</name>
    <name type="common">Avocado</name>
    <dbReference type="NCBI Taxonomy" id="3435"/>
    <lineage>
        <taxon>Eukaryota</taxon>
        <taxon>Viridiplantae</taxon>
        <taxon>Streptophyta</taxon>
        <taxon>Embryophyta</taxon>
        <taxon>Tracheophyta</taxon>
        <taxon>Spermatophyta</taxon>
        <taxon>Magnoliopsida</taxon>
        <taxon>Magnoliidae</taxon>
        <taxon>Laurales</taxon>
        <taxon>Lauraceae</taxon>
        <taxon>Persea</taxon>
    </lineage>
</organism>
<evidence type="ECO:0000313" key="1">
    <source>
        <dbReference type="EMBL" id="KAJ8634690.1"/>
    </source>
</evidence>
<keyword evidence="2" id="KW-1185">Reference proteome</keyword>
<evidence type="ECO:0000313" key="2">
    <source>
        <dbReference type="Proteomes" id="UP001234297"/>
    </source>
</evidence>
<name>A0ACC2LMU2_PERAE</name>
<protein>
    <submittedName>
        <fullName evidence="1">Uncharacterized protein</fullName>
    </submittedName>
</protein>